<comment type="pathway">
    <text evidence="3">Lipid metabolism; fatty acid biosynthesis.</text>
</comment>
<evidence type="ECO:0000256" key="3">
    <source>
        <dbReference type="RuleBase" id="RU364072"/>
    </source>
</evidence>
<dbReference type="InterPro" id="IPR001249">
    <property type="entry name" value="AcCoA_biotinCC"/>
</dbReference>
<dbReference type="InterPro" id="IPR050709">
    <property type="entry name" value="Biotin_Carboxyl_Carrier/Decarb"/>
</dbReference>
<organism evidence="5 6">
    <name type="scientific">Kocuria aegyptia</name>
    <dbReference type="NCBI Taxonomy" id="330943"/>
    <lineage>
        <taxon>Bacteria</taxon>
        <taxon>Bacillati</taxon>
        <taxon>Actinomycetota</taxon>
        <taxon>Actinomycetes</taxon>
        <taxon>Micrococcales</taxon>
        <taxon>Micrococcaceae</taxon>
        <taxon>Kocuria</taxon>
    </lineage>
</organism>
<dbReference type="PANTHER" id="PTHR45266:SF3">
    <property type="entry name" value="OXALOACETATE DECARBOXYLASE ALPHA CHAIN"/>
    <property type="match status" value="1"/>
</dbReference>
<comment type="function">
    <text evidence="3">This protein is a component of the acetyl coenzyme A carboxylase complex; first, biotin carboxylase catalyzes the carboxylation of the carrier protein and then the transcarboxylase transfers the carboxyl group to form malonyl-CoA.</text>
</comment>
<dbReference type="PANTHER" id="PTHR45266">
    <property type="entry name" value="OXALOACETATE DECARBOXYLASE ALPHA CHAIN"/>
    <property type="match status" value="1"/>
</dbReference>
<keyword evidence="2 3" id="KW-0092">Biotin</keyword>
<keyword evidence="3" id="KW-0444">Lipid biosynthesis</keyword>
<evidence type="ECO:0000259" key="4">
    <source>
        <dbReference type="PROSITE" id="PS50968"/>
    </source>
</evidence>
<protein>
    <recommendedName>
        <fullName evidence="1 3">Biotin carboxyl carrier protein of acetyl-CoA carboxylase</fullName>
    </recommendedName>
</protein>
<dbReference type="Pfam" id="PF00364">
    <property type="entry name" value="Biotin_lipoyl"/>
    <property type="match status" value="1"/>
</dbReference>
<reference evidence="5 6" key="1">
    <citation type="journal article" date="2019" name="Int. J. Syst. Evol. Microbiol.">
        <title>The Global Catalogue of Microorganisms (GCM) 10K type strain sequencing project: providing services to taxonomists for standard genome sequencing and annotation.</title>
        <authorList>
            <consortium name="The Broad Institute Genomics Platform"/>
            <consortium name="The Broad Institute Genome Sequencing Center for Infectious Disease"/>
            <person name="Wu L."/>
            <person name="Ma J."/>
        </authorList>
    </citation>
    <scope>NUCLEOTIDE SEQUENCE [LARGE SCALE GENOMIC DNA]</scope>
    <source>
        <strain evidence="5 6">JCM 14735</strain>
    </source>
</reference>
<dbReference type="InterPro" id="IPR011053">
    <property type="entry name" value="Single_hybrid_motif"/>
</dbReference>
<keyword evidence="3" id="KW-0443">Lipid metabolism</keyword>
<evidence type="ECO:0000313" key="5">
    <source>
        <dbReference type="EMBL" id="GAA1764062.1"/>
    </source>
</evidence>
<dbReference type="InterPro" id="IPR000089">
    <property type="entry name" value="Biotin_lipoyl"/>
</dbReference>
<sequence length="79" mass="8538">MAEIQSPLPGVFYRKPGPDKDPYVQEGDRVEAGQVIGMVEIMKQFTEVHADSSGTLERFVVEDSAMVNPGDTIAVVAEG</sequence>
<dbReference type="RefSeq" id="WP_344122731.1">
    <property type="nucleotide sequence ID" value="NZ_BAAAOA010000028.1"/>
</dbReference>
<proteinExistence type="predicted"/>
<evidence type="ECO:0000313" key="6">
    <source>
        <dbReference type="Proteomes" id="UP001501204"/>
    </source>
</evidence>
<dbReference type="SUPFAM" id="SSF51230">
    <property type="entry name" value="Single hybrid motif"/>
    <property type="match status" value="1"/>
</dbReference>
<evidence type="ECO:0000256" key="1">
    <source>
        <dbReference type="ARBA" id="ARBA00017562"/>
    </source>
</evidence>
<accession>A0ABN2KRK4</accession>
<evidence type="ECO:0000256" key="2">
    <source>
        <dbReference type="ARBA" id="ARBA00023267"/>
    </source>
</evidence>
<dbReference type="PRINTS" id="PR01071">
    <property type="entry name" value="ACOABIOTINCC"/>
</dbReference>
<dbReference type="Gene3D" id="2.40.50.100">
    <property type="match status" value="1"/>
</dbReference>
<dbReference type="EMBL" id="BAAAOA010000028">
    <property type="protein sequence ID" value="GAA1764062.1"/>
    <property type="molecule type" value="Genomic_DNA"/>
</dbReference>
<dbReference type="PROSITE" id="PS50968">
    <property type="entry name" value="BIOTINYL_LIPOYL"/>
    <property type="match status" value="1"/>
</dbReference>
<dbReference type="NCBIfam" id="NF005457">
    <property type="entry name" value="PRK07051.1"/>
    <property type="match status" value="1"/>
</dbReference>
<comment type="caution">
    <text evidence="5">The sequence shown here is derived from an EMBL/GenBank/DDBJ whole genome shotgun (WGS) entry which is preliminary data.</text>
</comment>
<feature type="domain" description="Lipoyl-binding" evidence="4">
    <location>
        <begin position="1"/>
        <end position="77"/>
    </location>
</feature>
<name>A0ABN2KRK4_9MICC</name>
<keyword evidence="6" id="KW-1185">Reference proteome</keyword>
<gene>
    <name evidence="5" type="ORF">GCM10009767_23540</name>
</gene>
<keyword evidence="3" id="KW-0275">Fatty acid biosynthesis</keyword>
<keyword evidence="3" id="KW-0276">Fatty acid metabolism</keyword>
<dbReference type="Proteomes" id="UP001501204">
    <property type="component" value="Unassembled WGS sequence"/>
</dbReference>
<dbReference type="CDD" id="cd06850">
    <property type="entry name" value="biotinyl_domain"/>
    <property type="match status" value="1"/>
</dbReference>